<dbReference type="PANTHER" id="PTHR32322">
    <property type="entry name" value="INNER MEMBRANE TRANSPORTER"/>
    <property type="match status" value="1"/>
</dbReference>
<keyword evidence="6 7" id="KW-0472">Membrane</keyword>
<feature type="transmembrane region" description="Helical" evidence="7">
    <location>
        <begin position="121"/>
        <end position="140"/>
    </location>
</feature>
<dbReference type="InterPro" id="IPR000620">
    <property type="entry name" value="EamA_dom"/>
</dbReference>
<comment type="similarity">
    <text evidence="2">Belongs to the EamA transporter family.</text>
</comment>
<evidence type="ECO:0000256" key="4">
    <source>
        <dbReference type="ARBA" id="ARBA00022692"/>
    </source>
</evidence>
<feature type="transmembrane region" description="Helical" evidence="7">
    <location>
        <begin position="245"/>
        <end position="265"/>
    </location>
</feature>
<feature type="transmembrane region" description="Helical" evidence="7">
    <location>
        <begin position="51"/>
        <end position="74"/>
    </location>
</feature>
<dbReference type="Gene3D" id="1.10.3730.20">
    <property type="match status" value="1"/>
</dbReference>
<dbReference type="AlphaFoldDB" id="A0A951UA93"/>
<evidence type="ECO:0000313" key="9">
    <source>
        <dbReference type="EMBL" id="MBW4545639.1"/>
    </source>
</evidence>
<feature type="transmembrane region" description="Helical" evidence="7">
    <location>
        <begin position="302"/>
        <end position="322"/>
    </location>
</feature>
<evidence type="ECO:0000259" key="8">
    <source>
        <dbReference type="Pfam" id="PF00892"/>
    </source>
</evidence>
<keyword evidence="5 7" id="KW-1133">Transmembrane helix</keyword>
<gene>
    <name evidence="9" type="ORF">KME25_14495</name>
</gene>
<feature type="domain" description="EamA" evidence="8">
    <location>
        <begin position="46"/>
        <end position="163"/>
    </location>
</feature>
<feature type="domain" description="EamA" evidence="8">
    <location>
        <begin position="183"/>
        <end position="317"/>
    </location>
</feature>
<protein>
    <submittedName>
        <fullName evidence="9">DMT family transporter</fullName>
    </submittedName>
</protein>
<keyword evidence="4 7" id="KW-0812">Transmembrane</keyword>
<dbReference type="PANTHER" id="PTHR32322:SF18">
    <property type="entry name" value="S-ADENOSYLMETHIONINE_S-ADENOSYLHOMOCYSTEINE TRANSPORTER"/>
    <property type="match status" value="1"/>
</dbReference>
<organism evidence="9 10">
    <name type="scientific">Symplocastrum torsivum CPER-KK1</name>
    <dbReference type="NCBI Taxonomy" id="450513"/>
    <lineage>
        <taxon>Bacteria</taxon>
        <taxon>Bacillati</taxon>
        <taxon>Cyanobacteriota</taxon>
        <taxon>Cyanophyceae</taxon>
        <taxon>Oscillatoriophycideae</taxon>
        <taxon>Oscillatoriales</taxon>
        <taxon>Microcoleaceae</taxon>
        <taxon>Symplocastrum</taxon>
    </lineage>
</organism>
<dbReference type="GO" id="GO:0005886">
    <property type="term" value="C:plasma membrane"/>
    <property type="evidence" value="ECO:0007669"/>
    <property type="project" value="UniProtKB-SubCell"/>
</dbReference>
<evidence type="ECO:0000256" key="2">
    <source>
        <dbReference type="ARBA" id="ARBA00007362"/>
    </source>
</evidence>
<evidence type="ECO:0000256" key="7">
    <source>
        <dbReference type="SAM" id="Phobius"/>
    </source>
</evidence>
<dbReference type="Pfam" id="PF00892">
    <property type="entry name" value="EamA"/>
    <property type="match status" value="2"/>
</dbReference>
<reference evidence="9" key="2">
    <citation type="journal article" date="2022" name="Microbiol. Resour. Announc.">
        <title>Metagenome Sequencing to Explore Phylogenomics of Terrestrial Cyanobacteria.</title>
        <authorList>
            <person name="Ward R.D."/>
            <person name="Stajich J.E."/>
            <person name="Johansen J.R."/>
            <person name="Huntemann M."/>
            <person name="Clum A."/>
            <person name="Foster B."/>
            <person name="Foster B."/>
            <person name="Roux S."/>
            <person name="Palaniappan K."/>
            <person name="Varghese N."/>
            <person name="Mukherjee S."/>
            <person name="Reddy T.B.K."/>
            <person name="Daum C."/>
            <person name="Copeland A."/>
            <person name="Chen I.A."/>
            <person name="Ivanova N.N."/>
            <person name="Kyrpides N.C."/>
            <person name="Shapiro N."/>
            <person name="Eloe-Fadrosh E.A."/>
            <person name="Pietrasiak N."/>
        </authorList>
    </citation>
    <scope>NUCLEOTIDE SEQUENCE</scope>
    <source>
        <strain evidence="9">CPER-KK1</strain>
    </source>
</reference>
<feature type="transmembrane region" description="Helical" evidence="7">
    <location>
        <begin position="178"/>
        <end position="200"/>
    </location>
</feature>
<feature type="transmembrane region" description="Helical" evidence="7">
    <location>
        <begin position="94"/>
        <end position="115"/>
    </location>
</feature>
<evidence type="ECO:0000256" key="5">
    <source>
        <dbReference type="ARBA" id="ARBA00022989"/>
    </source>
</evidence>
<evidence type="ECO:0000256" key="6">
    <source>
        <dbReference type="ARBA" id="ARBA00023136"/>
    </source>
</evidence>
<proteinExistence type="inferred from homology"/>
<dbReference type="InterPro" id="IPR037185">
    <property type="entry name" value="EmrE-like"/>
</dbReference>
<dbReference type="EMBL" id="JAHHIF010000017">
    <property type="protein sequence ID" value="MBW4545639.1"/>
    <property type="molecule type" value="Genomic_DNA"/>
</dbReference>
<dbReference type="SUPFAM" id="SSF103481">
    <property type="entry name" value="Multidrug resistance efflux transporter EmrE"/>
    <property type="match status" value="2"/>
</dbReference>
<comment type="caution">
    <text evidence="9">The sequence shown here is derived from an EMBL/GenBank/DDBJ whole genome shotgun (WGS) entry which is preliminary data.</text>
</comment>
<dbReference type="InterPro" id="IPR050638">
    <property type="entry name" value="AA-Vitamin_Transporters"/>
</dbReference>
<evidence type="ECO:0000313" key="10">
    <source>
        <dbReference type="Proteomes" id="UP000753908"/>
    </source>
</evidence>
<comment type="subcellular location">
    <subcellularLocation>
        <location evidence="1">Cell membrane</location>
        <topology evidence="1">Multi-pass membrane protein</topology>
    </subcellularLocation>
</comment>
<feature type="transmembrane region" description="Helical" evidence="7">
    <location>
        <begin position="212"/>
        <end position="233"/>
    </location>
</feature>
<sequence length="352" mass="37842">MVTRQGKLHHLTNRIPGQIYLWLAIPIFGASSAVTRRLTEIGAQNFVNGQNPISLCNVLFVGNLCALMVLMLLYGREWQRRTLRQLSRQDWLSLVIVAILSGALAPGLIFQALALTQVNNVVLIGRLEPPLTLALSIWFLGERVNRWEIVGAIASFIGVVLTIFLQPPETNMMQVGGFSIGVGELLVAIAALALAVSTIIGKKRLSKVPLGIYSIVRTGLGTAVFFVSALVLYGSHHFMDVLSPFLWQWMLAYGVVIVVVGQSLWTAGLRASTVSTASIVSSFTPVAGIVAAYLVLGEVPSAAQYLGGSVILIGIIVSQVGIHKKTSRRVTETVNSMQAEQAIAGKVGFKGI</sequence>
<feature type="transmembrane region" description="Helical" evidence="7">
    <location>
        <begin position="20"/>
        <end position="39"/>
    </location>
</feature>
<keyword evidence="3" id="KW-1003">Cell membrane</keyword>
<reference evidence="9" key="1">
    <citation type="submission" date="2021-05" db="EMBL/GenBank/DDBJ databases">
        <authorList>
            <person name="Pietrasiak N."/>
            <person name="Ward R."/>
            <person name="Stajich J.E."/>
            <person name="Kurbessoian T."/>
        </authorList>
    </citation>
    <scope>NUCLEOTIDE SEQUENCE</scope>
    <source>
        <strain evidence="9">CPER-KK1</strain>
    </source>
</reference>
<evidence type="ECO:0000256" key="1">
    <source>
        <dbReference type="ARBA" id="ARBA00004651"/>
    </source>
</evidence>
<name>A0A951UA93_9CYAN</name>
<evidence type="ECO:0000256" key="3">
    <source>
        <dbReference type="ARBA" id="ARBA00022475"/>
    </source>
</evidence>
<accession>A0A951UA93</accession>
<dbReference type="Proteomes" id="UP000753908">
    <property type="component" value="Unassembled WGS sequence"/>
</dbReference>
<feature type="transmembrane region" description="Helical" evidence="7">
    <location>
        <begin position="147"/>
        <end position="166"/>
    </location>
</feature>
<feature type="transmembrane region" description="Helical" evidence="7">
    <location>
        <begin position="277"/>
        <end position="296"/>
    </location>
</feature>